<dbReference type="AlphaFoldDB" id="A0AAF0QNI9"/>
<accession>A0AAF0QNI9</accession>
<evidence type="ECO:0000313" key="1">
    <source>
        <dbReference type="EMBL" id="WMV27177.1"/>
    </source>
</evidence>
<protein>
    <submittedName>
        <fullName evidence="1">Uncharacterized protein</fullName>
    </submittedName>
</protein>
<proteinExistence type="predicted"/>
<dbReference type="Proteomes" id="UP001234989">
    <property type="component" value="Chromosome 4"/>
</dbReference>
<dbReference type="PANTHER" id="PTHR36617">
    <property type="entry name" value="PROTEIN, PUTATIVE-RELATED"/>
    <property type="match status" value="1"/>
</dbReference>
<dbReference type="PANTHER" id="PTHR36617:SF16">
    <property type="entry name" value="OS04G0516500 PROTEIN"/>
    <property type="match status" value="1"/>
</dbReference>
<keyword evidence="2" id="KW-1185">Reference proteome</keyword>
<name>A0AAF0QNI9_SOLVR</name>
<evidence type="ECO:0000313" key="2">
    <source>
        <dbReference type="Proteomes" id="UP001234989"/>
    </source>
</evidence>
<gene>
    <name evidence="1" type="ORF">MTR67_020562</name>
</gene>
<sequence>MMKWLWKFASPKVSLWKEETLKQAFPELHSLSQAHEASVADLWTGQGWNLHLRRNLNDWEITSIARFHDTMARATNLIDEQDRLIWKGERKEEFTVRSAYRELRPIEEQQAGWPWRMIWRTKIPYKTRGLILLGVNSLLWETIPATIFTLMTAPTRPLGHNFWSLLNQLREPLIERNYKKQNEVADQLAKQYGYRMHDNIIHFTVSPLFDLAFKADKLGITSYRSTTVCSEAKSLSL</sequence>
<reference evidence="1" key="1">
    <citation type="submission" date="2023-08" db="EMBL/GenBank/DDBJ databases">
        <title>A de novo genome assembly of Solanum verrucosum Schlechtendal, a Mexican diploid species geographically isolated from the other diploid A-genome species in potato relatives.</title>
        <authorList>
            <person name="Hosaka K."/>
        </authorList>
    </citation>
    <scope>NUCLEOTIDE SEQUENCE</scope>
    <source>
        <tissue evidence="1">Young leaves</tissue>
    </source>
</reference>
<organism evidence="1 2">
    <name type="scientific">Solanum verrucosum</name>
    <dbReference type="NCBI Taxonomy" id="315347"/>
    <lineage>
        <taxon>Eukaryota</taxon>
        <taxon>Viridiplantae</taxon>
        <taxon>Streptophyta</taxon>
        <taxon>Embryophyta</taxon>
        <taxon>Tracheophyta</taxon>
        <taxon>Spermatophyta</taxon>
        <taxon>Magnoliopsida</taxon>
        <taxon>eudicotyledons</taxon>
        <taxon>Gunneridae</taxon>
        <taxon>Pentapetalae</taxon>
        <taxon>asterids</taxon>
        <taxon>lamiids</taxon>
        <taxon>Solanales</taxon>
        <taxon>Solanaceae</taxon>
        <taxon>Solanoideae</taxon>
        <taxon>Solaneae</taxon>
        <taxon>Solanum</taxon>
    </lineage>
</organism>
<dbReference type="EMBL" id="CP133615">
    <property type="protein sequence ID" value="WMV27177.1"/>
    <property type="molecule type" value="Genomic_DNA"/>
</dbReference>